<organism evidence="2 3">
    <name type="scientific">Branchiostoma belcheri</name>
    <name type="common">Amphioxus</name>
    <dbReference type="NCBI Taxonomy" id="7741"/>
    <lineage>
        <taxon>Eukaryota</taxon>
        <taxon>Metazoa</taxon>
        <taxon>Chordata</taxon>
        <taxon>Cephalochordata</taxon>
        <taxon>Leptocardii</taxon>
        <taxon>Amphioxiformes</taxon>
        <taxon>Branchiostomatidae</taxon>
        <taxon>Branchiostoma</taxon>
    </lineage>
</organism>
<accession>A0A6P4ZWW7</accession>
<feature type="compositionally biased region" description="Low complexity" evidence="1">
    <location>
        <begin position="239"/>
        <end position="249"/>
    </location>
</feature>
<evidence type="ECO:0000256" key="1">
    <source>
        <dbReference type="SAM" id="MobiDB-lite"/>
    </source>
</evidence>
<sequence length="430" mass="48593">MGEESVDPTGRRKGVRKDNFTLSALRLNTKEDRLLDHRKHMLNAESAYVLRVMDVSEKLLVIRFKSLREKLSRQTSNLTEEEVETFRRSDLQTSRRSTCFSRHMRTPHNVASTSKHWCSPPAAAQLPRKRPKSATGAAMKLPPSAQYKPPKSAPASGRRSTHAPAGLSPSRGDHTSASLSPSRGDHTPASQFLAARRGNTPTKRSDHIPASRTDHLPASRTDHSPSSRSDPMPAGLSMSVPVSAAVSPAELTQATRPELASAPAKLRATAEGKTKYLSGPMVELAMEEDRERKQKFEDNRKRMLERSRVASAGLLQKKDEFLKRLDAMLHDDSDDNILEQIASGQFDEKSGEGSDEEERRRERELRRKRRLRFRNIDRNEKTEILAPEEYWKNINKCRYLRLPDGTEDLSGVVTLVSEQRKLFQVWRDTT</sequence>
<reference evidence="3" key="1">
    <citation type="submission" date="2025-08" db="UniProtKB">
        <authorList>
            <consortium name="RefSeq"/>
        </authorList>
    </citation>
    <scope>IDENTIFICATION</scope>
    <source>
        <tissue evidence="3">Gonad</tissue>
    </source>
</reference>
<feature type="region of interest" description="Disordered" evidence="1">
    <location>
        <begin position="106"/>
        <end position="268"/>
    </location>
</feature>
<gene>
    <name evidence="3" type="primary">LOC109486304</name>
</gene>
<evidence type="ECO:0000313" key="3">
    <source>
        <dbReference type="RefSeq" id="XP_019645670.1"/>
    </source>
</evidence>
<protein>
    <submittedName>
        <fullName evidence="3">Uncharacterized protein C2orf16-like</fullName>
    </submittedName>
</protein>
<keyword evidence="2" id="KW-1185">Reference proteome</keyword>
<dbReference type="GeneID" id="109486304"/>
<dbReference type="KEGG" id="bbel:109486304"/>
<evidence type="ECO:0000313" key="2">
    <source>
        <dbReference type="Proteomes" id="UP000515135"/>
    </source>
</evidence>
<dbReference type="RefSeq" id="XP_019645670.1">
    <property type="nucleotide sequence ID" value="XM_019790111.1"/>
</dbReference>
<dbReference type="Proteomes" id="UP000515135">
    <property type="component" value="Unplaced"/>
</dbReference>
<dbReference type="AlphaFoldDB" id="A0A6P4ZWW7"/>
<name>A0A6P4ZWW7_BRABE</name>
<feature type="compositionally biased region" description="Basic and acidic residues" evidence="1">
    <location>
        <begin position="203"/>
        <end position="225"/>
    </location>
</feature>
<dbReference type="OrthoDB" id="6119722at2759"/>
<proteinExistence type="predicted"/>